<name>A0ABR2H272_9EUKA</name>
<dbReference type="EMBL" id="JAPFFF010000047">
    <property type="protein sequence ID" value="KAK8840309.1"/>
    <property type="molecule type" value="Genomic_DNA"/>
</dbReference>
<feature type="compositionally biased region" description="Basic and acidic residues" evidence="5">
    <location>
        <begin position="373"/>
        <end position="411"/>
    </location>
</feature>
<evidence type="ECO:0000259" key="6">
    <source>
        <dbReference type="PROSITE" id="PS50011"/>
    </source>
</evidence>
<evidence type="ECO:0000256" key="3">
    <source>
        <dbReference type="PROSITE-ProRule" id="PRU00235"/>
    </source>
</evidence>
<dbReference type="InterPro" id="IPR017441">
    <property type="entry name" value="Protein_kinase_ATP_BS"/>
</dbReference>
<dbReference type="Gene3D" id="1.10.510.10">
    <property type="entry name" value="Transferase(Phosphotransferase) domain 1"/>
    <property type="match status" value="1"/>
</dbReference>
<protein>
    <recommendedName>
        <fullName evidence="6">Protein kinase domain-containing protein</fullName>
    </recommendedName>
</protein>
<accession>A0ABR2H272</accession>
<feature type="domain" description="Protein kinase" evidence="6">
    <location>
        <begin position="436"/>
        <end position="682"/>
    </location>
</feature>
<sequence>MSFFKNLKLIMLVAGYNDDNRLGEKSNAKSTGGYQYIFPPCNSNLTISSLLSFSNLGDHSVWITKDHRAFAIGSNEGGQIIDTLKKEIIRKEQEITLFDPKGRKCQFISAVCGYDYTLYLVSSESERNNQLVLFYRNKNSGKPLFLNMNGHNPIHLFGGYRTAAAVGAEGEIFVITETVFDRGSSPIASFVLPGGEKAVSVACCSSFIAVAGSRGSVFLSGVPDLAFEKVSGFGGEEVAEVSGIGDNCIAVCRSGRVFGRGSNICGQLGLGEGRSSRAEFTEILSLKPHKIISAAAGSWHSLFIAAEGKILACGRNLCGNLLVSSGPSKNITHEPVETTITSGATFCIAGCDTSVVFASCEPPPNTPNMTVKAPEKASKAPDDRLKDLEEENARLKAENASLRRENDDLKRSSSGSEKPPANKPIQILDSSSISDYEIIDKIGGGGGGQVYKVFKKVIFAMKEMNVKKGSTKSFQHFISEYELINHLEHINIIKTYGIFLSDSRRPPSIIFEFCPENMEDKINSKSATKIFIAFSIYQIAEGMKFVHFRKIIHRDLKPSNILIASDGTIKISDFGIAKLMTPDESMTLNVGTQKFMAPELLNEEDYDEKVDVYAFGVLMYFMLSGGELPRISVVQVGNGKKAKIPDDFTSLSRKIIDMCWSFRAKDRPSFDDIIDLLVKDRFKTVDLSDSEVKEVARLVDEHRKRLPKY</sequence>
<dbReference type="InterPro" id="IPR000719">
    <property type="entry name" value="Prot_kinase_dom"/>
</dbReference>
<keyword evidence="2 4" id="KW-0067">ATP-binding</keyword>
<organism evidence="7 8">
    <name type="scientific">Tritrichomonas musculus</name>
    <dbReference type="NCBI Taxonomy" id="1915356"/>
    <lineage>
        <taxon>Eukaryota</taxon>
        <taxon>Metamonada</taxon>
        <taxon>Parabasalia</taxon>
        <taxon>Tritrichomonadida</taxon>
        <taxon>Tritrichomonadidae</taxon>
        <taxon>Tritrichomonas</taxon>
    </lineage>
</organism>
<dbReference type="Pfam" id="PF00069">
    <property type="entry name" value="Pkinase"/>
    <property type="match status" value="1"/>
</dbReference>
<dbReference type="SUPFAM" id="SSF56112">
    <property type="entry name" value="Protein kinase-like (PK-like)"/>
    <property type="match status" value="1"/>
</dbReference>
<dbReference type="Gene3D" id="2.130.10.30">
    <property type="entry name" value="Regulator of chromosome condensation 1/beta-lactamase-inhibitor protein II"/>
    <property type="match status" value="2"/>
</dbReference>
<feature type="binding site" evidence="4">
    <location>
        <position position="462"/>
    </location>
    <ligand>
        <name>ATP</name>
        <dbReference type="ChEBI" id="CHEBI:30616"/>
    </ligand>
</feature>
<dbReference type="SMART" id="SM00220">
    <property type="entry name" value="S_TKc"/>
    <property type="match status" value="1"/>
</dbReference>
<evidence type="ECO:0000256" key="4">
    <source>
        <dbReference type="PROSITE-ProRule" id="PRU10141"/>
    </source>
</evidence>
<dbReference type="PROSITE" id="PS00108">
    <property type="entry name" value="PROTEIN_KINASE_ST"/>
    <property type="match status" value="1"/>
</dbReference>
<evidence type="ECO:0000313" key="8">
    <source>
        <dbReference type="Proteomes" id="UP001470230"/>
    </source>
</evidence>
<proteinExistence type="predicted"/>
<dbReference type="Proteomes" id="UP001470230">
    <property type="component" value="Unassembled WGS sequence"/>
</dbReference>
<dbReference type="PROSITE" id="PS00626">
    <property type="entry name" value="RCC1_2"/>
    <property type="match status" value="1"/>
</dbReference>
<gene>
    <name evidence="7" type="ORF">M9Y10_030865</name>
</gene>
<dbReference type="PROSITE" id="PS50011">
    <property type="entry name" value="PROTEIN_KINASE_DOM"/>
    <property type="match status" value="1"/>
</dbReference>
<feature type="repeat" description="RCC1" evidence="3">
    <location>
        <begin position="255"/>
        <end position="307"/>
    </location>
</feature>
<dbReference type="PANTHER" id="PTHR23257:SF959">
    <property type="entry name" value="BAH DOMAIN-CONTAINING PROTEIN"/>
    <property type="match status" value="1"/>
</dbReference>
<keyword evidence="8" id="KW-1185">Reference proteome</keyword>
<reference evidence="7 8" key="1">
    <citation type="submission" date="2024-04" db="EMBL/GenBank/DDBJ databases">
        <title>Tritrichomonas musculus Genome.</title>
        <authorList>
            <person name="Alves-Ferreira E."/>
            <person name="Grigg M."/>
            <person name="Lorenzi H."/>
            <person name="Galac M."/>
        </authorList>
    </citation>
    <scope>NUCLEOTIDE SEQUENCE [LARGE SCALE GENOMIC DNA]</scope>
    <source>
        <strain evidence="7 8">EAF2021</strain>
    </source>
</reference>
<dbReference type="InterPro" id="IPR011009">
    <property type="entry name" value="Kinase-like_dom_sf"/>
</dbReference>
<dbReference type="InterPro" id="IPR000408">
    <property type="entry name" value="Reg_chr_condens"/>
</dbReference>
<dbReference type="InterPro" id="IPR009091">
    <property type="entry name" value="RCC1/BLIP-II"/>
</dbReference>
<evidence type="ECO:0000256" key="5">
    <source>
        <dbReference type="SAM" id="MobiDB-lite"/>
    </source>
</evidence>
<dbReference type="SUPFAM" id="SSF50985">
    <property type="entry name" value="RCC1/BLIP-II"/>
    <property type="match status" value="1"/>
</dbReference>
<dbReference type="PROSITE" id="PS50012">
    <property type="entry name" value="RCC1_3"/>
    <property type="match status" value="1"/>
</dbReference>
<evidence type="ECO:0000313" key="7">
    <source>
        <dbReference type="EMBL" id="KAK8840309.1"/>
    </source>
</evidence>
<dbReference type="InterPro" id="IPR008271">
    <property type="entry name" value="Ser/Thr_kinase_AS"/>
</dbReference>
<keyword evidence="1 4" id="KW-0547">Nucleotide-binding</keyword>
<comment type="caution">
    <text evidence="7">The sequence shown here is derived from an EMBL/GenBank/DDBJ whole genome shotgun (WGS) entry which is preliminary data.</text>
</comment>
<feature type="region of interest" description="Disordered" evidence="5">
    <location>
        <begin position="362"/>
        <end position="426"/>
    </location>
</feature>
<dbReference type="InterPro" id="IPR050167">
    <property type="entry name" value="Ser_Thr_protein_kinase"/>
</dbReference>
<dbReference type="PROSITE" id="PS00107">
    <property type="entry name" value="PROTEIN_KINASE_ATP"/>
    <property type="match status" value="1"/>
</dbReference>
<evidence type="ECO:0000256" key="1">
    <source>
        <dbReference type="ARBA" id="ARBA00022741"/>
    </source>
</evidence>
<dbReference type="Pfam" id="PF13540">
    <property type="entry name" value="RCC1_2"/>
    <property type="match status" value="1"/>
</dbReference>
<dbReference type="PANTHER" id="PTHR23257">
    <property type="entry name" value="SERINE-THREONINE PROTEIN KINASE"/>
    <property type="match status" value="1"/>
</dbReference>
<evidence type="ECO:0000256" key="2">
    <source>
        <dbReference type="ARBA" id="ARBA00022840"/>
    </source>
</evidence>